<dbReference type="OrthoDB" id="695971at2"/>
<dbReference type="EMBL" id="CP011390">
    <property type="protein sequence ID" value="ANE49264.1"/>
    <property type="molecule type" value="Genomic_DNA"/>
</dbReference>
<gene>
    <name evidence="4" type="ORF">SY85_00840</name>
</gene>
<name>A0A172TQV6_9BACT</name>
<evidence type="ECO:0000256" key="3">
    <source>
        <dbReference type="ARBA" id="ARBA00022723"/>
    </source>
</evidence>
<dbReference type="Gene3D" id="3.90.550.10">
    <property type="entry name" value="Spore Coat Polysaccharide Biosynthesis Protein SpsA, Chain A"/>
    <property type="match status" value="1"/>
</dbReference>
<reference evidence="4 5" key="2">
    <citation type="journal article" date="2016" name="Int. J. Syst. Evol. Microbiol.">
        <title>Flavisolibacter tropicus sp. nov., isolated from tropical soil.</title>
        <authorList>
            <person name="Lee J.J."/>
            <person name="Kang M.S."/>
            <person name="Kim G.S."/>
            <person name="Lee C.S."/>
            <person name="Lim S."/>
            <person name="Lee J."/>
            <person name="Roh S.H."/>
            <person name="Kang H."/>
            <person name="Ha J.M."/>
            <person name="Bae S."/>
            <person name="Jung H.Y."/>
            <person name="Kim M.K."/>
        </authorList>
    </citation>
    <scope>NUCLEOTIDE SEQUENCE [LARGE SCALE GENOMIC DNA]</scope>
    <source>
        <strain evidence="4 5">LCS9</strain>
    </source>
</reference>
<dbReference type="PANTHER" id="PTHR13778">
    <property type="entry name" value="GLYCOSYLTRANSFERASE 8 DOMAIN-CONTAINING PROTEIN"/>
    <property type="match status" value="1"/>
</dbReference>
<evidence type="ECO:0000313" key="4">
    <source>
        <dbReference type="EMBL" id="ANE49264.1"/>
    </source>
</evidence>
<reference evidence="5" key="1">
    <citation type="submission" date="2015-01" db="EMBL/GenBank/DDBJ databases">
        <title>Flavisolibacter sp./LCS9/ whole genome sequencing.</title>
        <authorList>
            <person name="Kim M.K."/>
            <person name="Srinivasan S."/>
            <person name="Lee J.-J."/>
        </authorList>
    </citation>
    <scope>NUCLEOTIDE SEQUENCE [LARGE SCALE GENOMIC DNA]</scope>
    <source>
        <strain evidence="5">LCS9</strain>
    </source>
</reference>
<dbReference type="AlphaFoldDB" id="A0A172TQV6"/>
<dbReference type="Pfam" id="PF01501">
    <property type="entry name" value="Glyco_transf_8"/>
    <property type="match status" value="1"/>
</dbReference>
<dbReference type="RefSeq" id="WP_066401338.1">
    <property type="nucleotide sequence ID" value="NZ_CP011390.1"/>
</dbReference>
<dbReference type="STRING" id="1492898.SY85_00840"/>
<dbReference type="Proteomes" id="UP000077177">
    <property type="component" value="Chromosome"/>
</dbReference>
<sequence>MNIVFCINRLGMVGLGATLTSLIRNCSDTKRIKIYFLCAGITSCEKYYIKSLFNEEQFLGGYQFIDFDPSRIFGSFPSLHGDWTTYGRLLISDYLEEDQVLYLDCDLIIELDVLEVEKFDFQGEVLGAVGGGKFKYTLGNKFYIEKIGISPDVEYFNAGVLILDLFKWRMKNIKEQCLELANKYSLELPSHDQSILNIILKGSFAKLSPAFNCEWCADKVRPNVSEKMLLHFVGSPKPWDLFGSFIHNGYQSWLKYSTNKWMAKFGGISTSSLFRTWRIRRSYARCIRNRYLNK</sequence>
<dbReference type="InterPro" id="IPR050748">
    <property type="entry name" value="Glycosyltrans_8_dom-fam"/>
</dbReference>
<organism evidence="4 5">
    <name type="scientific">Flavisolibacter tropicus</name>
    <dbReference type="NCBI Taxonomy" id="1492898"/>
    <lineage>
        <taxon>Bacteria</taxon>
        <taxon>Pseudomonadati</taxon>
        <taxon>Bacteroidota</taxon>
        <taxon>Chitinophagia</taxon>
        <taxon>Chitinophagales</taxon>
        <taxon>Chitinophagaceae</taxon>
        <taxon>Flavisolibacter</taxon>
    </lineage>
</organism>
<evidence type="ECO:0000256" key="1">
    <source>
        <dbReference type="ARBA" id="ARBA00022676"/>
    </source>
</evidence>
<keyword evidence="5" id="KW-1185">Reference proteome</keyword>
<keyword evidence="2" id="KW-0808">Transferase</keyword>
<dbReference type="InterPro" id="IPR029044">
    <property type="entry name" value="Nucleotide-diphossugar_trans"/>
</dbReference>
<dbReference type="CDD" id="cd04194">
    <property type="entry name" value="GT8_A4GalT_like"/>
    <property type="match status" value="1"/>
</dbReference>
<dbReference type="GO" id="GO:0046872">
    <property type="term" value="F:metal ion binding"/>
    <property type="evidence" value="ECO:0007669"/>
    <property type="project" value="UniProtKB-KW"/>
</dbReference>
<dbReference type="KEGG" id="fla:SY85_00840"/>
<keyword evidence="1" id="KW-0328">Glycosyltransferase</keyword>
<evidence type="ECO:0000256" key="2">
    <source>
        <dbReference type="ARBA" id="ARBA00022679"/>
    </source>
</evidence>
<evidence type="ECO:0000313" key="5">
    <source>
        <dbReference type="Proteomes" id="UP000077177"/>
    </source>
</evidence>
<dbReference type="SUPFAM" id="SSF53448">
    <property type="entry name" value="Nucleotide-diphospho-sugar transferases"/>
    <property type="match status" value="1"/>
</dbReference>
<dbReference type="InterPro" id="IPR002495">
    <property type="entry name" value="Glyco_trans_8"/>
</dbReference>
<dbReference type="GO" id="GO:0016757">
    <property type="term" value="F:glycosyltransferase activity"/>
    <property type="evidence" value="ECO:0007669"/>
    <property type="project" value="UniProtKB-KW"/>
</dbReference>
<proteinExistence type="predicted"/>
<accession>A0A172TQV6</accession>
<protein>
    <recommendedName>
        <fullName evidence="6">Glycosyl transferase</fullName>
    </recommendedName>
</protein>
<dbReference type="PANTHER" id="PTHR13778:SF47">
    <property type="entry name" value="LIPOPOLYSACCHARIDE 1,3-GALACTOSYLTRANSFERASE"/>
    <property type="match status" value="1"/>
</dbReference>
<keyword evidence="3" id="KW-0479">Metal-binding</keyword>
<evidence type="ECO:0008006" key="6">
    <source>
        <dbReference type="Google" id="ProtNLM"/>
    </source>
</evidence>